<name>A0ABS5GA31_9BRAD</name>
<gene>
    <name evidence="2" type="ORF">JQ619_20495</name>
</gene>
<sequence>MSESEHDGGHGHDDRPKVFEIKIDRTTYKVHQDVLTGAELRRLPEPDIGPDRDLFEVVPGGSDLKIEVNTRVEIRNGLRFFTAPAQINPGAEEG</sequence>
<proteinExistence type="predicted"/>
<evidence type="ECO:0000313" key="2">
    <source>
        <dbReference type="EMBL" id="MBR1138156.1"/>
    </source>
</evidence>
<feature type="domain" description="Multi-ubiquitin" evidence="1">
    <location>
        <begin position="19"/>
        <end position="82"/>
    </location>
</feature>
<protein>
    <submittedName>
        <fullName evidence="2">Multiubiquitin domain-containing protein</fullName>
    </submittedName>
</protein>
<dbReference type="Proteomes" id="UP001314635">
    <property type="component" value="Unassembled WGS sequence"/>
</dbReference>
<evidence type="ECO:0000313" key="3">
    <source>
        <dbReference type="Proteomes" id="UP001314635"/>
    </source>
</evidence>
<comment type="caution">
    <text evidence="2">The sequence shown here is derived from an EMBL/GenBank/DDBJ whole genome shotgun (WGS) entry which is preliminary data.</text>
</comment>
<reference evidence="3" key="1">
    <citation type="journal article" date="2021" name="ISME J.">
        <title>Evolutionary origin and ecological implication of a unique nif island in free-living Bradyrhizobium lineages.</title>
        <authorList>
            <person name="Tao J."/>
        </authorList>
    </citation>
    <scope>NUCLEOTIDE SEQUENCE [LARGE SCALE GENOMIC DNA]</scope>
    <source>
        <strain evidence="3">SZCCT0094</strain>
    </source>
</reference>
<accession>A0ABS5GA31</accession>
<dbReference type="EMBL" id="JAFCLK010000019">
    <property type="protein sequence ID" value="MBR1138156.1"/>
    <property type="molecule type" value="Genomic_DNA"/>
</dbReference>
<dbReference type="Pfam" id="PF14452">
    <property type="entry name" value="Multi_ubiq"/>
    <property type="match status" value="1"/>
</dbReference>
<dbReference type="RefSeq" id="WP_172243598.1">
    <property type="nucleotide sequence ID" value="NZ_JABFDP010000053.1"/>
</dbReference>
<organism evidence="2 3">
    <name type="scientific">Bradyrhizobium denitrificans</name>
    <dbReference type="NCBI Taxonomy" id="2734912"/>
    <lineage>
        <taxon>Bacteria</taxon>
        <taxon>Pseudomonadati</taxon>
        <taxon>Pseudomonadota</taxon>
        <taxon>Alphaproteobacteria</taxon>
        <taxon>Hyphomicrobiales</taxon>
        <taxon>Nitrobacteraceae</taxon>
        <taxon>Bradyrhizobium</taxon>
    </lineage>
</organism>
<keyword evidence="3" id="KW-1185">Reference proteome</keyword>
<evidence type="ECO:0000259" key="1">
    <source>
        <dbReference type="Pfam" id="PF14452"/>
    </source>
</evidence>
<dbReference type="InterPro" id="IPR027802">
    <property type="entry name" value="Multi-ubiquitin_dom"/>
</dbReference>